<dbReference type="GO" id="GO:0009507">
    <property type="term" value="C:chloroplast"/>
    <property type="evidence" value="ECO:0007669"/>
    <property type="project" value="UniProtKB-ARBA"/>
</dbReference>
<dbReference type="SUPFAM" id="SSF160219">
    <property type="entry name" value="AMPKBI-like"/>
    <property type="match status" value="1"/>
</dbReference>
<dbReference type="InterPro" id="IPR013783">
    <property type="entry name" value="Ig-like_fold"/>
</dbReference>
<evidence type="ECO:0000313" key="4">
    <source>
        <dbReference type="EMBL" id="RXH85772.1"/>
    </source>
</evidence>
<name>A0A498IV56_MALDO</name>
<gene>
    <name evidence="4" type="ORF">DVH24_014356</name>
</gene>
<dbReference type="STRING" id="3750.A0A498IV56"/>
<dbReference type="SMART" id="SM01010">
    <property type="entry name" value="AMPKBI"/>
    <property type="match status" value="1"/>
</dbReference>
<dbReference type="AlphaFoldDB" id="A0A498IV56"/>
<dbReference type="PANTHER" id="PTHR46316">
    <property type="entry name" value="SNF1-RELATED PROTEIN KINASE REGULATORY SUBUNIT BETA-1"/>
    <property type="match status" value="1"/>
</dbReference>
<comment type="caution">
    <text evidence="4">The sequence shown here is derived from an EMBL/GenBank/DDBJ whole genome shotgun (WGS) entry which is preliminary data.</text>
</comment>
<evidence type="ECO:0000256" key="1">
    <source>
        <dbReference type="ARBA" id="ARBA00010926"/>
    </source>
</evidence>
<feature type="domain" description="Association with the SNF1 complex (ASC)" evidence="3">
    <location>
        <begin position="509"/>
        <end position="599"/>
    </location>
</feature>
<dbReference type="CDD" id="cd02859">
    <property type="entry name" value="E_set_AMPKbeta_like_N"/>
    <property type="match status" value="1"/>
</dbReference>
<dbReference type="Gene3D" id="6.20.250.60">
    <property type="match status" value="1"/>
</dbReference>
<organism evidence="4 5">
    <name type="scientific">Malus domestica</name>
    <name type="common">Apple</name>
    <name type="synonym">Pyrus malus</name>
    <dbReference type="NCBI Taxonomy" id="3750"/>
    <lineage>
        <taxon>Eukaryota</taxon>
        <taxon>Viridiplantae</taxon>
        <taxon>Streptophyta</taxon>
        <taxon>Embryophyta</taxon>
        <taxon>Tracheophyta</taxon>
        <taxon>Spermatophyta</taxon>
        <taxon>Magnoliopsida</taxon>
        <taxon>eudicotyledons</taxon>
        <taxon>Gunneridae</taxon>
        <taxon>Pentapetalae</taxon>
        <taxon>rosids</taxon>
        <taxon>fabids</taxon>
        <taxon>Rosales</taxon>
        <taxon>Rosaceae</taxon>
        <taxon>Amygdaloideae</taxon>
        <taxon>Maleae</taxon>
        <taxon>Malus</taxon>
    </lineage>
</organism>
<proteinExistence type="inferred from homology"/>
<dbReference type="SUPFAM" id="SSF81296">
    <property type="entry name" value="E set domains"/>
    <property type="match status" value="1"/>
</dbReference>
<dbReference type="Pfam" id="PF01190">
    <property type="entry name" value="Pollen_Ole_e_1"/>
    <property type="match status" value="1"/>
</dbReference>
<evidence type="ECO:0000313" key="5">
    <source>
        <dbReference type="Proteomes" id="UP000290289"/>
    </source>
</evidence>
<dbReference type="EMBL" id="RDQH01000336">
    <property type="protein sequence ID" value="RXH85772.1"/>
    <property type="molecule type" value="Genomic_DNA"/>
</dbReference>
<dbReference type="InterPro" id="IPR006828">
    <property type="entry name" value="ASC_dom"/>
</dbReference>
<sequence length="600" mass="66208">MWNLSATNARALAFYKTKAKGGGLMINSRKGNTKKMSYYNICGCNKLVKMSYIILFNLLIIGSSLITRSISTAMEDIGDEMNNDLLEQLMSSQEDMMQVAGYGEEKLSTVLITGSVHCEEACINRNNLNSLHSDQTDRDHQLHRHAWPLPGALVSVNCRVSGRRRKSSLAQGVTDEFGEFMIDLPSNLHAIPNLDKTCCVRVLGIPKNAQCRPASVRRHKGLKLSSVGNGIRTYTAGRIKFQHLTSKPSQACVEEASNNQMSTYRLSLQGFQWRILPQTPLRAPPCLNYPGLSPFGNQLFQGHIQAIGMGNVNGREDGDGSPSAAEEDSGAAGSLQEGPAHGARLVDGSAELMGQSPPHSPRATHSPLMFTPQVPVVPLQRPDEIQIPNSSWMQTSGFEDMCCEQGIPTMITWSYGGKDVAVEGSWDNWKTRLALQRSGKDFTIMKVLPSGVYQYRFIVDGQWRCSPDLPLTQDDAGNSYNLLDLQSELNSVYDYVPEDIGSISGFEPPQSPESSYNNLQLGSEDFAKEPPLVPPHLQMTLLNAPSSYMEMPPPLSRPQHVVLNHLYMQRGKSGPSVVALGTTERFIAKYVTVLLYKKKR</sequence>
<dbReference type="PANTHER" id="PTHR46316:SF2">
    <property type="entry name" value="SNF1-RELATED PROTEIN KINASE REGULATORY SUBUNIT BETA-2"/>
    <property type="match status" value="1"/>
</dbReference>
<feature type="compositionally biased region" description="Low complexity" evidence="2">
    <location>
        <begin position="320"/>
        <end position="334"/>
    </location>
</feature>
<accession>A0A498IV56</accession>
<dbReference type="Proteomes" id="UP000290289">
    <property type="component" value="Chromosome 10"/>
</dbReference>
<evidence type="ECO:0000256" key="2">
    <source>
        <dbReference type="SAM" id="MobiDB-lite"/>
    </source>
</evidence>
<dbReference type="InterPro" id="IPR014756">
    <property type="entry name" value="Ig_E-set"/>
</dbReference>
<dbReference type="Gene3D" id="2.60.40.10">
    <property type="entry name" value="Immunoglobulins"/>
    <property type="match status" value="1"/>
</dbReference>
<dbReference type="InterPro" id="IPR043554">
    <property type="entry name" value="KINB"/>
</dbReference>
<reference evidence="4 5" key="1">
    <citation type="submission" date="2018-10" db="EMBL/GenBank/DDBJ databases">
        <title>A high-quality apple genome assembly.</title>
        <authorList>
            <person name="Hu J."/>
        </authorList>
    </citation>
    <scope>NUCLEOTIDE SEQUENCE [LARGE SCALE GENOMIC DNA]</scope>
    <source>
        <strain evidence="5">cv. HFTH1</strain>
        <tissue evidence="4">Young leaf</tissue>
    </source>
</reference>
<keyword evidence="5" id="KW-1185">Reference proteome</keyword>
<dbReference type="InterPro" id="IPR032640">
    <property type="entry name" value="AMPK1_CBM"/>
</dbReference>
<dbReference type="InterPro" id="IPR037256">
    <property type="entry name" value="ASC_dom_sf"/>
</dbReference>
<dbReference type="Pfam" id="PF16561">
    <property type="entry name" value="AMPK1_CBM"/>
    <property type="match status" value="1"/>
</dbReference>
<dbReference type="Pfam" id="PF04739">
    <property type="entry name" value="AMPKBI"/>
    <property type="match status" value="1"/>
</dbReference>
<protein>
    <recommendedName>
        <fullName evidence="3">Association with the SNF1 complex (ASC) domain-containing protein</fullName>
    </recommendedName>
</protein>
<feature type="region of interest" description="Disordered" evidence="2">
    <location>
        <begin position="310"/>
        <end position="341"/>
    </location>
</feature>
<evidence type="ECO:0000259" key="3">
    <source>
        <dbReference type="SMART" id="SM01010"/>
    </source>
</evidence>
<comment type="similarity">
    <text evidence="1">Belongs to the 5'-AMP-activated protein kinase beta subunit family.</text>
</comment>